<dbReference type="PANTHER" id="PTHR40277:SF1">
    <property type="entry name" value="BLL5419 PROTEIN"/>
    <property type="match status" value="1"/>
</dbReference>
<keyword evidence="2" id="KW-1003">Cell membrane</keyword>
<sequence>MANPIPSRLWVKLAMVVVGAGLLVAVLASIDLGQVLALLGRLGWGFLLVMAAAALVFSADVASWLAVLPALPFKLRPWLWLWRVRLVGEMLNVVTPLGGLGGEPAKGLILVKHRGLDPRETVASLLVARTSLLLSFLPFLGIAYALMLREPTLGADTVTAIGIGSLLFAGGILGFFLVQRFRITSRLVGFIHRFRFAAGLERFLGEIRAVDRELHRLYVESSPRFAAALALAFAGWLLGALELYVISSLLGYPLTVPEILIIEAVVQLVRQATGLIPGSLGAVEGAFLLLYGAFAGEPSVGVAVALVRRARDLVWIGAGLAIGYGYLEMRKEAPVGLAKTNENS</sequence>
<dbReference type="EMBL" id="CP042906">
    <property type="protein sequence ID" value="QEX19566.1"/>
    <property type="molecule type" value="Genomic_DNA"/>
</dbReference>
<evidence type="ECO:0000313" key="7">
    <source>
        <dbReference type="EMBL" id="QEX19566.1"/>
    </source>
</evidence>
<proteinExistence type="predicted"/>
<feature type="transmembrane region" description="Helical" evidence="6">
    <location>
        <begin position="225"/>
        <end position="246"/>
    </location>
</feature>
<evidence type="ECO:0000256" key="2">
    <source>
        <dbReference type="ARBA" id="ARBA00022475"/>
    </source>
</evidence>
<evidence type="ECO:0000256" key="6">
    <source>
        <dbReference type="SAM" id="Phobius"/>
    </source>
</evidence>
<dbReference type="PANTHER" id="PTHR40277">
    <property type="entry name" value="BLL5419 PROTEIN"/>
    <property type="match status" value="1"/>
</dbReference>
<protein>
    <recommendedName>
        <fullName evidence="9">TIGR00374 family protein</fullName>
    </recommendedName>
</protein>
<dbReference type="InterPro" id="IPR022791">
    <property type="entry name" value="L-PG_synthase/AglD"/>
</dbReference>
<dbReference type="NCBIfam" id="TIGR00374">
    <property type="entry name" value="flippase-like domain"/>
    <property type="match status" value="1"/>
</dbReference>
<evidence type="ECO:0000256" key="3">
    <source>
        <dbReference type="ARBA" id="ARBA00022692"/>
    </source>
</evidence>
<dbReference type="Proteomes" id="UP000326202">
    <property type="component" value="Chromosome"/>
</dbReference>
<feature type="transmembrane region" description="Helical" evidence="6">
    <location>
        <begin position="158"/>
        <end position="178"/>
    </location>
</feature>
<organism evidence="7 8">
    <name type="scientific">Hypericibacter terrae</name>
    <dbReference type="NCBI Taxonomy" id="2602015"/>
    <lineage>
        <taxon>Bacteria</taxon>
        <taxon>Pseudomonadati</taxon>
        <taxon>Pseudomonadota</taxon>
        <taxon>Alphaproteobacteria</taxon>
        <taxon>Rhodospirillales</taxon>
        <taxon>Dongiaceae</taxon>
        <taxon>Hypericibacter</taxon>
    </lineage>
</organism>
<dbReference type="RefSeq" id="WP_151179624.1">
    <property type="nucleotide sequence ID" value="NZ_CP042906.1"/>
</dbReference>
<gene>
    <name evidence="7" type="ORF">FRZ44_48810</name>
</gene>
<evidence type="ECO:0008006" key="9">
    <source>
        <dbReference type="Google" id="ProtNLM"/>
    </source>
</evidence>
<comment type="subcellular location">
    <subcellularLocation>
        <location evidence="1">Cell membrane</location>
        <topology evidence="1">Multi-pass membrane protein</topology>
    </subcellularLocation>
</comment>
<evidence type="ECO:0000256" key="4">
    <source>
        <dbReference type="ARBA" id="ARBA00022989"/>
    </source>
</evidence>
<dbReference type="AlphaFoldDB" id="A0A5J6MY49"/>
<evidence type="ECO:0000256" key="1">
    <source>
        <dbReference type="ARBA" id="ARBA00004651"/>
    </source>
</evidence>
<reference evidence="7 8" key="1">
    <citation type="submission" date="2019-08" db="EMBL/GenBank/DDBJ databases">
        <title>Hyperibacter terrae gen. nov., sp. nov. and Hyperibacter viscosus sp. nov., two new members in the family Rhodospirillaceae isolated from the rhizosphere of Hypericum perforatum.</title>
        <authorList>
            <person name="Noviana Z."/>
        </authorList>
    </citation>
    <scope>NUCLEOTIDE SEQUENCE [LARGE SCALE GENOMIC DNA]</scope>
    <source>
        <strain evidence="7 8">R5913</strain>
    </source>
</reference>
<accession>A0A5J6MY49</accession>
<evidence type="ECO:0000256" key="5">
    <source>
        <dbReference type="ARBA" id="ARBA00023136"/>
    </source>
</evidence>
<dbReference type="KEGG" id="htq:FRZ44_48810"/>
<keyword evidence="5 6" id="KW-0472">Membrane</keyword>
<keyword evidence="4 6" id="KW-1133">Transmembrane helix</keyword>
<name>A0A5J6MY49_9PROT</name>
<evidence type="ECO:0000313" key="8">
    <source>
        <dbReference type="Proteomes" id="UP000326202"/>
    </source>
</evidence>
<feature type="transmembrane region" description="Helical" evidence="6">
    <location>
        <begin position="122"/>
        <end position="146"/>
    </location>
</feature>
<feature type="transmembrane region" description="Helical" evidence="6">
    <location>
        <begin position="42"/>
        <end position="67"/>
    </location>
</feature>
<keyword evidence="8" id="KW-1185">Reference proteome</keyword>
<dbReference type="GO" id="GO:0005886">
    <property type="term" value="C:plasma membrane"/>
    <property type="evidence" value="ECO:0007669"/>
    <property type="project" value="UniProtKB-SubCell"/>
</dbReference>
<dbReference type="OrthoDB" id="7348988at2"/>
<keyword evidence="3 6" id="KW-0812">Transmembrane</keyword>
<feature type="transmembrane region" description="Helical" evidence="6">
    <location>
        <begin position="9"/>
        <end position="30"/>
    </location>
</feature>
<dbReference type="Pfam" id="PF03706">
    <property type="entry name" value="LPG_synthase_TM"/>
    <property type="match status" value="1"/>
</dbReference>
<feature type="transmembrane region" description="Helical" evidence="6">
    <location>
        <begin position="286"/>
        <end position="307"/>
    </location>
</feature>